<protein>
    <recommendedName>
        <fullName evidence="6">Origin recognition complex subunit 4</fullName>
    </recommendedName>
</protein>
<keyword evidence="3 6" id="KW-0235">DNA replication</keyword>
<dbReference type="PANTHER" id="PTHR12087">
    <property type="entry name" value="ORIGIN RECOGNITION COMPLEX SUBUNIT 4"/>
    <property type="match status" value="1"/>
</dbReference>
<keyword evidence="4 6" id="KW-0238">DNA-binding</keyword>
<evidence type="ECO:0000259" key="7">
    <source>
        <dbReference type="Pfam" id="PF14629"/>
    </source>
</evidence>
<dbReference type="Gene3D" id="3.40.50.300">
    <property type="entry name" value="P-loop containing nucleotide triphosphate hydrolases"/>
    <property type="match status" value="1"/>
</dbReference>
<dbReference type="SUPFAM" id="SSF52540">
    <property type="entry name" value="P-loop containing nucleoside triphosphate hydrolases"/>
    <property type="match status" value="1"/>
</dbReference>
<dbReference type="Proteomes" id="UP000738325">
    <property type="component" value="Unassembled WGS sequence"/>
</dbReference>
<organism evidence="8 9">
    <name type="scientific">Dissophora globulifera</name>
    <dbReference type="NCBI Taxonomy" id="979702"/>
    <lineage>
        <taxon>Eukaryota</taxon>
        <taxon>Fungi</taxon>
        <taxon>Fungi incertae sedis</taxon>
        <taxon>Mucoromycota</taxon>
        <taxon>Mortierellomycotina</taxon>
        <taxon>Mortierellomycetes</taxon>
        <taxon>Mortierellales</taxon>
        <taxon>Mortierellaceae</taxon>
        <taxon>Dissophora</taxon>
    </lineage>
</organism>
<name>A0A9P6UZW1_9FUNG</name>
<evidence type="ECO:0000256" key="5">
    <source>
        <dbReference type="ARBA" id="ARBA00023242"/>
    </source>
</evidence>
<sequence length="405" mass="46468">MEREFAIMTSMPDTDQDMDADGATRKKDFMVIKLNGIVQTDDRMALKEIMRQLSREGESEMDSNNTSFSDSLPSLLTFLKSGTREQYPIIFILDEFDLFAQHTKQSLLYNLFDVAQSADWPIAVIGVTCRMDATELLEKRVKSRFSLRHYYTFPPGTYHDYVEICQNALFLSPADLDIPSEDEDDILSDQDLEKKIVFLREFNRRIKVLFEDGGFTRVVQRIFDLMKDVRGFYRLCFAPVAALSEAHPYLLPSQFYESGLQQRVDSKTELLKGISLLELSLLIAIKHLIERENITFNFEMVYDEYKEFMDTMVLRAPSTSSLGVSSGGSITSTETVSLRLYKKAVALKAFEHLIEAELLRPADSSGKGPKEYRMMRIMLDISQIADVVLKHRDCPTVVARWAARR</sequence>
<dbReference type="OrthoDB" id="343623at2759"/>
<evidence type="ECO:0000256" key="6">
    <source>
        <dbReference type="PIRNR" id="PIRNR007858"/>
    </source>
</evidence>
<dbReference type="EMBL" id="JAAAIP010000040">
    <property type="protein sequence ID" value="KAG0328162.1"/>
    <property type="molecule type" value="Genomic_DNA"/>
</dbReference>
<evidence type="ECO:0000313" key="8">
    <source>
        <dbReference type="EMBL" id="KAG0328162.1"/>
    </source>
</evidence>
<reference evidence="8" key="1">
    <citation type="journal article" date="2020" name="Fungal Divers.">
        <title>Resolving the Mortierellaceae phylogeny through synthesis of multi-gene phylogenetics and phylogenomics.</title>
        <authorList>
            <person name="Vandepol N."/>
            <person name="Liber J."/>
            <person name="Desiro A."/>
            <person name="Na H."/>
            <person name="Kennedy M."/>
            <person name="Barry K."/>
            <person name="Grigoriev I.V."/>
            <person name="Miller A.N."/>
            <person name="O'Donnell K."/>
            <person name="Stajich J.E."/>
            <person name="Bonito G."/>
        </authorList>
    </citation>
    <scope>NUCLEOTIDE SEQUENCE</scope>
    <source>
        <strain evidence="8">REB-010B</strain>
    </source>
</reference>
<accession>A0A9P6UZW1</accession>
<comment type="subcellular location">
    <subcellularLocation>
        <location evidence="1 6">Nucleus</location>
    </subcellularLocation>
</comment>
<dbReference type="Pfam" id="PF14629">
    <property type="entry name" value="ORC4_C"/>
    <property type="match status" value="1"/>
</dbReference>
<evidence type="ECO:0000256" key="3">
    <source>
        <dbReference type="ARBA" id="ARBA00022705"/>
    </source>
</evidence>
<gene>
    <name evidence="8" type="primary">ORC4</name>
    <name evidence="8" type="ORF">BGZ99_006032</name>
</gene>
<evidence type="ECO:0000256" key="1">
    <source>
        <dbReference type="ARBA" id="ARBA00004123"/>
    </source>
</evidence>
<comment type="similarity">
    <text evidence="2 6">Belongs to the ORC4 family.</text>
</comment>
<dbReference type="PANTHER" id="PTHR12087:SF0">
    <property type="entry name" value="ORIGIN RECOGNITION COMPLEX SUBUNIT 4"/>
    <property type="match status" value="1"/>
</dbReference>
<dbReference type="InterPro" id="IPR032705">
    <property type="entry name" value="ORC4_C"/>
</dbReference>
<feature type="domain" description="Origin recognition complex subunit 4 C-terminal" evidence="7">
    <location>
        <begin position="164"/>
        <end position="388"/>
    </location>
</feature>
<evidence type="ECO:0000313" key="9">
    <source>
        <dbReference type="Proteomes" id="UP000738325"/>
    </source>
</evidence>
<dbReference type="GO" id="GO:0005664">
    <property type="term" value="C:nuclear origin of replication recognition complex"/>
    <property type="evidence" value="ECO:0007669"/>
    <property type="project" value="TreeGrafter"/>
</dbReference>
<evidence type="ECO:0000256" key="4">
    <source>
        <dbReference type="ARBA" id="ARBA00023125"/>
    </source>
</evidence>
<dbReference type="GO" id="GO:0003688">
    <property type="term" value="F:DNA replication origin binding"/>
    <property type="evidence" value="ECO:0007669"/>
    <property type="project" value="TreeGrafter"/>
</dbReference>
<dbReference type="PIRSF" id="PIRSF007858">
    <property type="entry name" value="ORC4"/>
    <property type="match status" value="1"/>
</dbReference>
<dbReference type="InterPro" id="IPR027417">
    <property type="entry name" value="P-loop_NTPase"/>
</dbReference>
<dbReference type="InterPro" id="IPR016527">
    <property type="entry name" value="ORC4"/>
</dbReference>
<keyword evidence="5 6" id="KW-0539">Nucleus</keyword>
<keyword evidence="9" id="KW-1185">Reference proteome</keyword>
<comment type="caution">
    <text evidence="8">The sequence shown here is derived from an EMBL/GenBank/DDBJ whole genome shotgun (WGS) entry which is preliminary data.</text>
</comment>
<dbReference type="GO" id="GO:0006270">
    <property type="term" value="P:DNA replication initiation"/>
    <property type="evidence" value="ECO:0007669"/>
    <property type="project" value="TreeGrafter"/>
</dbReference>
<evidence type="ECO:0000256" key="2">
    <source>
        <dbReference type="ARBA" id="ARBA00005334"/>
    </source>
</evidence>
<comment type="function">
    <text evidence="6">Component of the origin recognition complex (ORC) that binds origins of replication.</text>
</comment>
<proteinExistence type="inferred from homology"/>
<dbReference type="AlphaFoldDB" id="A0A9P6UZW1"/>